<proteinExistence type="predicted"/>
<evidence type="ECO:0000259" key="1">
    <source>
        <dbReference type="PROSITE" id="PS50222"/>
    </source>
</evidence>
<keyword evidence="3" id="KW-1185">Reference proteome</keyword>
<dbReference type="CDD" id="cd00051">
    <property type="entry name" value="EFh"/>
    <property type="match status" value="1"/>
</dbReference>
<dbReference type="Proteomes" id="UP000487268">
    <property type="component" value="Unassembled WGS sequence"/>
</dbReference>
<dbReference type="EMBL" id="WEGH01000005">
    <property type="protein sequence ID" value="MQY09052.1"/>
    <property type="molecule type" value="Genomic_DNA"/>
</dbReference>
<feature type="domain" description="EF-hand" evidence="1">
    <location>
        <begin position="42"/>
        <end position="76"/>
    </location>
</feature>
<dbReference type="InterPro" id="IPR002048">
    <property type="entry name" value="EF_hand_dom"/>
</dbReference>
<evidence type="ECO:0000313" key="2">
    <source>
        <dbReference type="EMBL" id="MQY09052.1"/>
    </source>
</evidence>
<dbReference type="InterPro" id="IPR011992">
    <property type="entry name" value="EF-hand-dom_pair"/>
</dbReference>
<sequence>MTTKPAEEGDLAAVFSRADLGGDDRLDLMEFTLVMESLGMTWTRAELQDRFEKADTNHDGFISFPEFRALMDAQGA</sequence>
<dbReference type="PROSITE" id="PS00018">
    <property type="entry name" value="EF_HAND_1"/>
    <property type="match status" value="1"/>
</dbReference>
<dbReference type="AlphaFoldDB" id="A0A7K0C7G3"/>
<dbReference type="OrthoDB" id="3480149at2"/>
<protein>
    <recommendedName>
        <fullName evidence="1">EF-hand domain-containing protein</fullName>
    </recommendedName>
</protein>
<organism evidence="2 3">
    <name type="scientific">Actinomadura macrotermitis</name>
    <dbReference type="NCBI Taxonomy" id="2585200"/>
    <lineage>
        <taxon>Bacteria</taxon>
        <taxon>Bacillati</taxon>
        <taxon>Actinomycetota</taxon>
        <taxon>Actinomycetes</taxon>
        <taxon>Streptosporangiales</taxon>
        <taxon>Thermomonosporaceae</taxon>
        <taxon>Actinomadura</taxon>
    </lineage>
</organism>
<comment type="caution">
    <text evidence="2">The sequence shown here is derived from an EMBL/GenBank/DDBJ whole genome shotgun (WGS) entry which is preliminary data.</text>
</comment>
<dbReference type="SUPFAM" id="SSF47473">
    <property type="entry name" value="EF-hand"/>
    <property type="match status" value="1"/>
</dbReference>
<dbReference type="PROSITE" id="PS50222">
    <property type="entry name" value="EF_HAND_2"/>
    <property type="match status" value="2"/>
</dbReference>
<name>A0A7K0C7G3_9ACTN</name>
<evidence type="ECO:0000313" key="3">
    <source>
        <dbReference type="Proteomes" id="UP000487268"/>
    </source>
</evidence>
<gene>
    <name evidence="2" type="ORF">ACRB68_71640</name>
</gene>
<accession>A0A7K0C7G3</accession>
<reference evidence="2 3" key="1">
    <citation type="submission" date="2019-10" db="EMBL/GenBank/DDBJ databases">
        <title>Actinomadura rubteroloni sp. nov. and Actinomadura macrotermitis sp. nov., isolated from the gut of fungus growing-termite Macrotermes natalensis.</title>
        <authorList>
            <person name="Benndorf R."/>
            <person name="Martin K."/>
            <person name="Kuefner M."/>
            <person name="De Beer W."/>
            <person name="Kaster A.-K."/>
            <person name="Vollmers J."/>
            <person name="Poulsen M."/>
            <person name="Beemelmanns C."/>
        </authorList>
    </citation>
    <scope>NUCLEOTIDE SEQUENCE [LARGE SCALE GENOMIC DNA]</scope>
    <source>
        <strain evidence="2 3">RB68</strain>
    </source>
</reference>
<dbReference type="SMART" id="SM00054">
    <property type="entry name" value="EFh"/>
    <property type="match status" value="2"/>
</dbReference>
<feature type="domain" description="EF-hand" evidence="1">
    <location>
        <begin position="6"/>
        <end position="41"/>
    </location>
</feature>
<dbReference type="RefSeq" id="WP_153540423.1">
    <property type="nucleotide sequence ID" value="NZ_WEGH01000005.1"/>
</dbReference>
<dbReference type="GO" id="GO:0005509">
    <property type="term" value="F:calcium ion binding"/>
    <property type="evidence" value="ECO:0007669"/>
    <property type="project" value="InterPro"/>
</dbReference>
<dbReference type="Gene3D" id="1.10.238.10">
    <property type="entry name" value="EF-hand"/>
    <property type="match status" value="1"/>
</dbReference>
<dbReference type="Pfam" id="PF13499">
    <property type="entry name" value="EF-hand_7"/>
    <property type="match status" value="1"/>
</dbReference>
<dbReference type="InterPro" id="IPR018247">
    <property type="entry name" value="EF_Hand_1_Ca_BS"/>
</dbReference>